<evidence type="ECO:0000259" key="5">
    <source>
        <dbReference type="SMART" id="SM00563"/>
    </source>
</evidence>
<proteinExistence type="predicted"/>
<dbReference type="EMBL" id="CP065592">
    <property type="protein sequence ID" value="QPQ54561.1"/>
    <property type="molecule type" value="Genomic_DNA"/>
</dbReference>
<dbReference type="KEGG" id="sflv:IC614_09495"/>
<feature type="transmembrane region" description="Helical" evidence="4">
    <location>
        <begin position="6"/>
        <end position="30"/>
    </location>
</feature>
<evidence type="ECO:0000256" key="1">
    <source>
        <dbReference type="ARBA" id="ARBA00005189"/>
    </source>
</evidence>
<dbReference type="Pfam" id="PF01553">
    <property type="entry name" value="Acyltransferase"/>
    <property type="match status" value="1"/>
</dbReference>
<reference evidence="6 7" key="1">
    <citation type="submission" date="2020-11" db="EMBL/GenBank/DDBJ databases">
        <title>Genome seq and assembly of Sphingosinicella sp.</title>
        <authorList>
            <person name="Chhetri G."/>
        </authorList>
    </citation>
    <scope>NUCLEOTIDE SEQUENCE [LARGE SCALE GENOMIC DNA]</scope>
    <source>
        <strain evidence="6 7">UDD2</strain>
    </source>
</reference>
<dbReference type="PANTHER" id="PTHR10434:SF11">
    <property type="entry name" value="1-ACYL-SN-GLYCEROL-3-PHOSPHATE ACYLTRANSFERASE"/>
    <property type="match status" value="1"/>
</dbReference>
<dbReference type="SUPFAM" id="SSF69593">
    <property type="entry name" value="Glycerol-3-phosphate (1)-acyltransferase"/>
    <property type="match status" value="1"/>
</dbReference>
<evidence type="ECO:0000256" key="2">
    <source>
        <dbReference type="ARBA" id="ARBA00022679"/>
    </source>
</evidence>
<dbReference type="GO" id="GO:0006654">
    <property type="term" value="P:phosphatidic acid biosynthetic process"/>
    <property type="evidence" value="ECO:0007669"/>
    <property type="project" value="TreeGrafter"/>
</dbReference>
<comment type="pathway">
    <text evidence="1">Lipid metabolism.</text>
</comment>
<dbReference type="RefSeq" id="WP_200971087.1">
    <property type="nucleotide sequence ID" value="NZ_CP065592.1"/>
</dbReference>
<organism evidence="6 7">
    <name type="scientific">Allosphingosinicella flava</name>
    <dbReference type="NCBI Taxonomy" id="2771430"/>
    <lineage>
        <taxon>Bacteria</taxon>
        <taxon>Pseudomonadati</taxon>
        <taxon>Pseudomonadota</taxon>
        <taxon>Alphaproteobacteria</taxon>
        <taxon>Sphingomonadales</taxon>
        <taxon>Sphingomonadaceae</taxon>
        <taxon>Allosphingosinicella</taxon>
    </lineage>
</organism>
<keyword evidence="3 6" id="KW-0012">Acyltransferase</keyword>
<dbReference type="SMART" id="SM00563">
    <property type="entry name" value="PlsC"/>
    <property type="match status" value="1"/>
</dbReference>
<dbReference type="PANTHER" id="PTHR10434">
    <property type="entry name" value="1-ACYL-SN-GLYCEROL-3-PHOSPHATE ACYLTRANSFERASE"/>
    <property type="match status" value="1"/>
</dbReference>
<keyword evidence="4" id="KW-1133">Transmembrane helix</keyword>
<keyword evidence="4" id="KW-0472">Membrane</keyword>
<gene>
    <name evidence="6" type="ORF">IC614_09495</name>
</gene>
<protein>
    <submittedName>
        <fullName evidence="6">1-acyl-sn-glycerol-3-phosphate acyltransferase</fullName>
    </submittedName>
</protein>
<evidence type="ECO:0000313" key="7">
    <source>
        <dbReference type="Proteomes" id="UP000594873"/>
    </source>
</evidence>
<dbReference type="GO" id="GO:0003841">
    <property type="term" value="F:1-acylglycerol-3-phosphate O-acyltransferase activity"/>
    <property type="evidence" value="ECO:0007669"/>
    <property type="project" value="TreeGrafter"/>
</dbReference>
<sequence>MAVLRSALFALIFYPGTALYVAATFIGGLFGREALIRAVLAWARFHRWCAATLLGVRARPEGHCPSGPVLIAAKHQSMFEAIDFLLMLDRPAVVLKRELADIPGWGWAARAYGVIPVDRAGGAAALRRMLRAAEAAIREGRPILIFPEGTRVKPGEQPPLAAGFSGLYKALGLPVVPVALDAGRVWPKGKFVKQAGDICFVFHDPVPPGLPRKEVEARIHAAINSLEPPVPPAA</sequence>
<accession>A0A7T2GIN4</accession>
<dbReference type="CDD" id="cd07989">
    <property type="entry name" value="LPLAT_AGPAT-like"/>
    <property type="match status" value="1"/>
</dbReference>
<evidence type="ECO:0000313" key="6">
    <source>
        <dbReference type="EMBL" id="QPQ54561.1"/>
    </source>
</evidence>
<dbReference type="Proteomes" id="UP000594873">
    <property type="component" value="Chromosome"/>
</dbReference>
<evidence type="ECO:0000256" key="4">
    <source>
        <dbReference type="SAM" id="Phobius"/>
    </source>
</evidence>
<keyword evidence="2 6" id="KW-0808">Transferase</keyword>
<evidence type="ECO:0000256" key="3">
    <source>
        <dbReference type="ARBA" id="ARBA00023315"/>
    </source>
</evidence>
<keyword evidence="4" id="KW-0812">Transmembrane</keyword>
<dbReference type="InterPro" id="IPR002123">
    <property type="entry name" value="Plipid/glycerol_acylTrfase"/>
</dbReference>
<keyword evidence="7" id="KW-1185">Reference proteome</keyword>
<feature type="domain" description="Phospholipid/glycerol acyltransferase" evidence="5">
    <location>
        <begin position="69"/>
        <end position="183"/>
    </location>
</feature>
<dbReference type="AlphaFoldDB" id="A0A7T2GIN4"/>
<name>A0A7T2GIN4_9SPHN</name>